<sequence>MKEHEARMFGNILALEDDLLRFTARADVRVLLTCMRPHMRMEFEDGSEITWILMETYHDQNKIAGLEFTQMMFDISFPHDCLSYALSRVRGRII</sequence>
<name>A0AAU6VYD6_9VIRU</name>
<reference evidence="1" key="1">
    <citation type="journal article" date="2024" name="J. Gen. Virol.">
        <title>Novel phages of Pseudomonas syringae unveil numerous potential auxiliary metabolic genes.</title>
        <authorList>
            <person name="Feltin C."/>
            <person name="Garneau J.R."/>
            <person name="Morris C.E."/>
            <person name="Berard A."/>
            <person name="Torres-Barcelo C."/>
        </authorList>
    </citation>
    <scope>NUCLEOTIDE SEQUENCE</scope>
</reference>
<evidence type="ECO:0000313" key="1">
    <source>
        <dbReference type="EMBL" id="XAI69429.1"/>
    </source>
</evidence>
<accession>A0AAU6VYD6</accession>
<gene>
    <name evidence="1" type="ORF">Pyxpy01_00131</name>
</gene>
<proteinExistence type="predicted"/>
<protein>
    <submittedName>
        <fullName evidence="1">Uncharacterized protein</fullName>
    </submittedName>
</protein>
<dbReference type="EMBL" id="PP179310">
    <property type="protein sequence ID" value="XAI69429.1"/>
    <property type="molecule type" value="Genomic_DNA"/>
</dbReference>
<organism evidence="1">
    <name type="scientific">Pseudomonas phage Pyxpy01</name>
    <dbReference type="NCBI Taxonomy" id="3138546"/>
    <lineage>
        <taxon>Viruses</taxon>
    </lineage>
</organism>